<dbReference type="CDD" id="cd07817">
    <property type="entry name" value="SRPBCC_8"/>
    <property type="match status" value="1"/>
</dbReference>
<evidence type="ECO:0000259" key="3">
    <source>
        <dbReference type="Pfam" id="PF03364"/>
    </source>
</evidence>
<organism evidence="4 5">
    <name type="scientific">Massilia rubra</name>
    <dbReference type="NCBI Taxonomy" id="2607910"/>
    <lineage>
        <taxon>Bacteria</taxon>
        <taxon>Pseudomonadati</taxon>
        <taxon>Pseudomonadota</taxon>
        <taxon>Betaproteobacteria</taxon>
        <taxon>Burkholderiales</taxon>
        <taxon>Oxalobacteraceae</taxon>
        <taxon>Telluria group</taxon>
        <taxon>Massilia</taxon>
    </lineage>
</organism>
<comment type="caution">
    <text evidence="4">The sequence shown here is derived from an EMBL/GenBank/DDBJ whole genome shotgun (WGS) entry which is preliminary data.</text>
</comment>
<accession>A0ABX0LVF6</accession>
<dbReference type="PANTHER" id="PTHR33824">
    <property type="entry name" value="POLYKETIDE CYCLASE/DEHYDRASE AND LIPID TRANSPORT SUPERFAMILY PROTEIN"/>
    <property type="match status" value="1"/>
</dbReference>
<gene>
    <name evidence="4" type="ORF">F0185_25105</name>
</gene>
<dbReference type="RefSeq" id="WP_167229153.1">
    <property type="nucleotide sequence ID" value="NZ_VUYU01000021.1"/>
</dbReference>
<dbReference type="Proteomes" id="UP000785613">
    <property type="component" value="Unassembled WGS sequence"/>
</dbReference>
<dbReference type="Pfam" id="PF03364">
    <property type="entry name" value="Polyketide_cyc"/>
    <property type="match status" value="1"/>
</dbReference>
<evidence type="ECO:0000256" key="2">
    <source>
        <dbReference type="SAM" id="MobiDB-lite"/>
    </source>
</evidence>
<feature type="compositionally biased region" description="Polar residues" evidence="2">
    <location>
        <begin position="102"/>
        <end position="114"/>
    </location>
</feature>
<dbReference type="PANTHER" id="PTHR33824:SF7">
    <property type="entry name" value="POLYKETIDE CYCLASE_DEHYDRASE AND LIPID TRANSPORT SUPERFAMILY PROTEIN"/>
    <property type="match status" value="1"/>
</dbReference>
<keyword evidence="5" id="KW-1185">Reference proteome</keyword>
<dbReference type="SUPFAM" id="SSF55961">
    <property type="entry name" value="Bet v1-like"/>
    <property type="match status" value="1"/>
</dbReference>
<dbReference type="Gene3D" id="3.30.530.20">
    <property type="match status" value="1"/>
</dbReference>
<reference evidence="4 5" key="1">
    <citation type="submission" date="2019-09" db="EMBL/GenBank/DDBJ databases">
        <title>Taxonomy of Antarctic Massilia spp.: description of Massilia rubra sp. nov., Massilia aquatica sp. nov., Massilia mucilaginosa sp. nov., Massilia frigida sp. nov. isolated from streams, lakes and regoliths.</title>
        <authorList>
            <person name="Holochova P."/>
            <person name="Sedlacek I."/>
            <person name="Kralova S."/>
            <person name="Maslanova I."/>
            <person name="Busse H.-J."/>
            <person name="Stankova E."/>
            <person name="Vrbovska V."/>
            <person name="Kovarovic V."/>
            <person name="Bartak M."/>
            <person name="Svec P."/>
            <person name="Pantucek R."/>
        </authorList>
    </citation>
    <scope>NUCLEOTIDE SEQUENCE [LARGE SCALE GENOMIC DNA]</scope>
    <source>
        <strain evidence="4 5">CCM 8692</strain>
    </source>
</reference>
<dbReference type="InterPro" id="IPR047137">
    <property type="entry name" value="ORF3"/>
</dbReference>
<feature type="domain" description="Coenzyme Q-binding protein COQ10 START" evidence="3">
    <location>
        <begin position="195"/>
        <end position="316"/>
    </location>
</feature>
<evidence type="ECO:0000313" key="5">
    <source>
        <dbReference type="Proteomes" id="UP000785613"/>
    </source>
</evidence>
<comment type="similarity">
    <text evidence="1">Belongs to the ribosome association toxin RatA family.</text>
</comment>
<dbReference type="InterPro" id="IPR005031">
    <property type="entry name" value="COQ10_START"/>
</dbReference>
<dbReference type="InterPro" id="IPR023393">
    <property type="entry name" value="START-like_dom_sf"/>
</dbReference>
<evidence type="ECO:0000313" key="4">
    <source>
        <dbReference type="EMBL" id="NHZ36850.1"/>
    </source>
</evidence>
<sequence>MKQTSEHDLHLGKWLGGAALGALAMYMMDPDRGAPRRALSGAKLRDLGRQGGDMLEKVVHGVSERIGADGPGRSGRTTGAGNAGLDDADGAGGADTSRRQGDASTALKSAGTSDASRRPFSAQSLWPFSPRNAAMLGGGTLGLASMLTRRMPLAMVVGLAGAALLMRSMTKGALPGLSRQQGRSGMVELEKTISIDAAPEQVYELWASYDNFPRFMANVVEVRELGNRRSHWVVKGPAGSEFSFDALLTEQVPPRRLAWRSAPGAQVEQAGSVRLEPSRGGTLATVRLSYRPPAGAMGQAVATLFGGDPEHALEEDLGRLKSLLEGTPMPRAGAQSSEKPMAPRQ</sequence>
<proteinExistence type="inferred from homology"/>
<evidence type="ECO:0000256" key="1">
    <source>
        <dbReference type="ARBA" id="ARBA00008918"/>
    </source>
</evidence>
<feature type="region of interest" description="Disordered" evidence="2">
    <location>
        <begin position="322"/>
        <end position="345"/>
    </location>
</feature>
<dbReference type="EMBL" id="VUYU01000021">
    <property type="protein sequence ID" value="NHZ36850.1"/>
    <property type="molecule type" value="Genomic_DNA"/>
</dbReference>
<protein>
    <submittedName>
        <fullName evidence="4">SRPBCC family protein</fullName>
    </submittedName>
</protein>
<feature type="region of interest" description="Disordered" evidence="2">
    <location>
        <begin position="63"/>
        <end position="119"/>
    </location>
</feature>
<name>A0ABX0LVF6_9BURK</name>